<accession>A0A1D2MU30</accession>
<organism evidence="1 2">
    <name type="scientific">Orchesella cincta</name>
    <name type="common">Springtail</name>
    <name type="synonym">Podura cincta</name>
    <dbReference type="NCBI Taxonomy" id="48709"/>
    <lineage>
        <taxon>Eukaryota</taxon>
        <taxon>Metazoa</taxon>
        <taxon>Ecdysozoa</taxon>
        <taxon>Arthropoda</taxon>
        <taxon>Hexapoda</taxon>
        <taxon>Collembola</taxon>
        <taxon>Entomobryomorpha</taxon>
        <taxon>Entomobryoidea</taxon>
        <taxon>Orchesellidae</taxon>
        <taxon>Orchesellinae</taxon>
        <taxon>Orchesella</taxon>
    </lineage>
</organism>
<dbReference type="OrthoDB" id="10055806at2759"/>
<protein>
    <submittedName>
        <fullName evidence="1">Uncharacterized protein</fullName>
    </submittedName>
</protein>
<gene>
    <name evidence="1" type="ORF">Ocin01_10475</name>
</gene>
<dbReference type="EMBL" id="LJIJ01000564">
    <property type="protein sequence ID" value="ODM96205.1"/>
    <property type="molecule type" value="Genomic_DNA"/>
</dbReference>
<keyword evidence="2" id="KW-1185">Reference proteome</keyword>
<evidence type="ECO:0000313" key="1">
    <source>
        <dbReference type="EMBL" id="ODM96205.1"/>
    </source>
</evidence>
<name>A0A1D2MU30_ORCCI</name>
<dbReference type="Proteomes" id="UP000094527">
    <property type="component" value="Unassembled WGS sequence"/>
</dbReference>
<reference evidence="1 2" key="1">
    <citation type="journal article" date="2016" name="Genome Biol. Evol.">
        <title>Gene Family Evolution Reflects Adaptation to Soil Environmental Stressors in the Genome of the Collembolan Orchesella cincta.</title>
        <authorList>
            <person name="Faddeeva-Vakhrusheva A."/>
            <person name="Derks M.F."/>
            <person name="Anvar S.Y."/>
            <person name="Agamennone V."/>
            <person name="Suring W."/>
            <person name="Smit S."/>
            <person name="van Straalen N.M."/>
            <person name="Roelofs D."/>
        </authorList>
    </citation>
    <scope>NUCLEOTIDE SEQUENCE [LARGE SCALE GENOMIC DNA]</scope>
    <source>
        <tissue evidence="1">Mixed pool</tissue>
    </source>
</reference>
<dbReference type="InterPro" id="IPR013783">
    <property type="entry name" value="Ig-like_fold"/>
</dbReference>
<dbReference type="Gene3D" id="2.60.40.10">
    <property type="entry name" value="Immunoglobulins"/>
    <property type="match status" value="1"/>
</dbReference>
<comment type="caution">
    <text evidence="1">The sequence shown here is derived from an EMBL/GenBank/DDBJ whole genome shotgun (WGS) entry which is preliminary data.</text>
</comment>
<dbReference type="SUPFAM" id="SSF48726">
    <property type="entry name" value="Immunoglobulin"/>
    <property type="match status" value="1"/>
</dbReference>
<evidence type="ECO:0000313" key="2">
    <source>
        <dbReference type="Proteomes" id="UP000094527"/>
    </source>
</evidence>
<dbReference type="InterPro" id="IPR036179">
    <property type="entry name" value="Ig-like_dom_sf"/>
</dbReference>
<proteinExistence type="predicted"/>
<dbReference type="STRING" id="48709.A0A1D2MU30"/>
<sequence>MTRYDLKIRGRRQTTMATSSALGVNYGVNMAVLGEKNDFIACGSRLPFLIAVPVEHVEGVLKSQVKLPCNVSVPTRDDKLHMVLWFRDRDGEPIYSTSIILN</sequence>
<dbReference type="AlphaFoldDB" id="A0A1D2MU30"/>